<sequence length="243" mass="27266">MNNLADPFFSVNYKMSSLEEPLGLQNLPKLSINRLHDFNSNSYMPVLSRMEMGSCYLESNEESALRRNQSDAYNNSCNGNTKSLNTATPRKEDEFRNLPYKIITCWPQFVKVVEVGARDGLQNEKPIIPTSVKIELIKKLVYSGLFFVEATSFVSPKWIPQLADAKDVMEGIKHINDARFPVLTPNIRGFKDAIAAGAREIGIFASASESFSKLNINCTIEDSLFRYREVALAAKKNGITIRG</sequence>
<dbReference type="GO" id="GO:0004419">
    <property type="term" value="F:hydroxymethylglutaryl-CoA lyase activity"/>
    <property type="evidence" value="ECO:0007669"/>
    <property type="project" value="UniProtKB-EC"/>
</dbReference>
<evidence type="ECO:0000256" key="1">
    <source>
        <dbReference type="ARBA" id="ARBA00005143"/>
    </source>
</evidence>
<dbReference type="InterPro" id="IPR013785">
    <property type="entry name" value="Aldolase_TIM"/>
</dbReference>
<dbReference type="GO" id="GO:0006552">
    <property type="term" value="P:L-leucine catabolic process"/>
    <property type="evidence" value="ECO:0007669"/>
    <property type="project" value="TreeGrafter"/>
</dbReference>
<comment type="similarity">
    <text evidence="2">Belongs to the HMG-CoA lyase family.</text>
</comment>
<accession>A0A833QZA4</accession>
<organism evidence="8 9">
    <name type="scientific">Carex littledalei</name>
    <dbReference type="NCBI Taxonomy" id="544730"/>
    <lineage>
        <taxon>Eukaryota</taxon>
        <taxon>Viridiplantae</taxon>
        <taxon>Streptophyta</taxon>
        <taxon>Embryophyta</taxon>
        <taxon>Tracheophyta</taxon>
        <taxon>Spermatophyta</taxon>
        <taxon>Magnoliopsida</taxon>
        <taxon>Liliopsida</taxon>
        <taxon>Poales</taxon>
        <taxon>Cyperaceae</taxon>
        <taxon>Cyperoideae</taxon>
        <taxon>Cariceae</taxon>
        <taxon>Carex</taxon>
        <taxon>Carex subgen. Euthyceras</taxon>
    </lineage>
</organism>
<keyword evidence="4" id="KW-0479">Metal-binding</keyword>
<dbReference type="EMBL" id="SWLB01000017">
    <property type="protein sequence ID" value="KAF3327244.1"/>
    <property type="molecule type" value="Genomic_DNA"/>
</dbReference>
<comment type="caution">
    <text evidence="8">The sequence shown here is derived from an EMBL/GenBank/DDBJ whole genome shotgun (WGS) entry which is preliminary data.</text>
</comment>
<feature type="domain" description="Pyruvate carboxyltransferase" evidence="7">
    <location>
        <begin position="110"/>
        <end position="241"/>
    </location>
</feature>
<evidence type="ECO:0000256" key="6">
    <source>
        <dbReference type="ARBA" id="ARBA00049877"/>
    </source>
</evidence>
<evidence type="ECO:0000256" key="2">
    <source>
        <dbReference type="ARBA" id="ARBA00009405"/>
    </source>
</evidence>
<dbReference type="OrthoDB" id="678899at2759"/>
<dbReference type="GO" id="GO:0046951">
    <property type="term" value="P:ketone body biosynthetic process"/>
    <property type="evidence" value="ECO:0007669"/>
    <property type="project" value="TreeGrafter"/>
</dbReference>
<keyword evidence="9" id="KW-1185">Reference proteome</keyword>
<dbReference type="PANTHER" id="PTHR42738:SF13">
    <property type="entry name" value="HYDROXYMETHYLGLUTARYL-COA LYASE"/>
    <property type="match status" value="1"/>
</dbReference>
<evidence type="ECO:0000256" key="4">
    <source>
        <dbReference type="ARBA" id="ARBA00022723"/>
    </source>
</evidence>
<dbReference type="Proteomes" id="UP000623129">
    <property type="component" value="Unassembled WGS sequence"/>
</dbReference>
<evidence type="ECO:0000256" key="5">
    <source>
        <dbReference type="ARBA" id="ARBA00023239"/>
    </source>
</evidence>
<dbReference type="UniPathway" id="UPA00896">
    <property type="reaction ID" value="UER00863"/>
</dbReference>
<name>A0A833QZA4_9POAL</name>
<comment type="pathway">
    <text evidence="1">Metabolic intermediate metabolism; (S)-3-hydroxy-3-methylglutaryl-CoA degradation; acetoacetate from (S)-3-hydroxy-3-methylglutaryl-CoA: step 1/1.</text>
</comment>
<evidence type="ECO:0000256" key="3">
    <source>
        <dbReference type="ARBA" id="ARBA00012910"/>
    </source>
</evidence>
<evidence type="ECO:0000259" key="7">
    <source>
        <dbReference type="Pfam" id="PF00682"/>
    </source>
</evidence>
<dbReference type="PANTHER" id="PTHR42738">
    <property type="entry name" value="HYDROXYMETHYLGLUTARYL-COA LYASE"/>
    <property type="match status" value="1"/>
</dbReference>
<evidence type="ECO:0000313" key="8">
    <source>
        <dbReference type="EMBL" id="KAF3327244.1"/>
    </source>
</evidence>
<protein>
    <recommendedName>
        <fullName evidence="3">hydroxymethylglutaryl-CoA lyase</fullName>
        <ecNumber evidence="3">4.1.3.4</ecNumber>
    </recommendedName>
</protein>
<dbReference type="InterPro" id="IPR043594">
    <property type="entry name" value="HMGL"/>
</dbReference>
<reference evidence="8" key="1">
    <citation type="submission" date="2020-01" db="EMBL/GenBank/DDBJ databases">
        <title>Genome sequence of Kobresia littledalei, the first chromosome-level genome in the family Cyperaceae.</title>
        <authorList>
            <person name="Qu G."/>
        </authorList>
    </citation>
    <scope>NUCLEOTIDE SEQUENCE</scope>
    <source>
        <strain evidence="8">C.B.Clarke</strain>
        <tissue evidence="8">Leaf</tissue>
    </source>
</reference>
<comment type="catalytic activity">
    <reaction evidence="6">
        <text>(3S)-3-hydroxy-3-methylglutaryl-CoA = acetoacetate + acetyl-CoA</text>
        <dbReference type="Rhea" id="RHEA:24404"/>
        <dbReference type="ChEBI" id="CHEBI:13705"/>
        <dbReference type="ChEBI" id="CHEBI:43074"/>
        <dbReference type="ChEBI" id="CHEBI:57288"/>
        <dbReference type="EC" id="4.1.3.4"/>
    </reaction>
</comment>
<dbReference type="Pfam" id="PF00682">
    <property type="entry name" value="HMGL-like"/>
    <property type="match status" value="1"/>
</dbReference>
<dbReference type="SUPFAM" id="SSF51569">
    <property type="entry name" value="Aldolase"/>
    <property type="match status" value="1"/>
</dbReference>
<dbReference type="EC" id="4.1.3.4" evidence="3"/>
<dbReference type="Gene3D" id="3.20.20.70">
    <property type="entry name" value="Aldolase class I"/>
    <property type="match status" value="1"/>
</dbReference>
<dbReference type="AlphaFoldDB" id="A0A833QZA4"/>
<dbReference type="InterPro" id="IPR000891">
    <property type="entry name" value="PYR_CT"/>
</dbReference>
<gene>
    <name evidence="8" type="ORF">FCM35_KLT07362</name>
</gene>
<dbReference type="GO" id="GO:0046872">
    <property type="term" value="F:metal ion binding"/>
    <property type="evidence" value="ECO:0007669"/>
    <property type="project" value="UniProtKB-KW"/>
</dbReference>
<evidence type="ECO:0000313" key="9">
    <source>
        <dbReference type="Proteomes" id="UP000623129"/>
    </source>
</evidence>
<keyword evidence="5 8" id="KW-0456">Lyase</keyword>
<proteinExistence type="inferred from homology"/>